<evidence type="ECO:0000313" key="4">
    <source>
        <dbReference type="Proteomes" id="UP000016649"/>
    </source>
</evidence>
<evidence type="ECO:0000256" key="1">
    <source>
        <dbReference type="ARBA" id="ARBA00023118"/>
    </source>
</evidence>
<evidence type="ECO:0000256" key="2">
    <source>
        <dbReference type="PIRNR" id="PIRNR029950"/>
    </source>
</evidence>
<evidence type="ECO:0000313" key="3">
    <source>
        <dbReference type="EMBL" id="ERJ93149.1"/>
    </source>
</evidence>
<comment type="similarity">
    <text evidence="2">Belongs to the CRISPR-associated protein Cas5 family. Subtype I-C/Dvulg subfamily.</text>
</comment>
<dbReference type="PIRSF" id="PIRSF029950">
    <property type="entry name" value="Cas_CT1134"/>
    <property type="match status" value="1"/>
</dbReference>
<keyword evidence="2" id="KW-0540">Nuclease</keyword>
<protein>
    <recommendedName>
        <fullName evidence="2">pre-crRNA processing endonuclease</fullName>
        <ecNumber evidence="2">3.1.-.-</ecNumber>
    </recommendedName>
</protein>
<keyword evidence="2" id="KW-0694">RNA-binding</keyword>
<sequence>MQEYFDKTFCLEVWGDYACFTRPEMKVERVSYDVITPSAARAVFEAIFWKPAFYWKIKKIEVLNEIKWINLRRNEVGAVASDKSDGIYIDELDNQGKLKYRQQRAGLFLKDVKYRIYADLVFIPPKKRKETANHLPEYLIDADEKEQLLSRALTEEHVHENPAKYNAMFERRAKKGQCFFQPYLGCREFSCFFKLIDFEHDTATPIDETRDLGFMLYDMDYSDCENIKPAFFRAKLEHGTVIVPDWNSEEVHK</sequence>
<dbReference type="Gene3D" id="3.30.70.2660">
    <property type="match status" value="1"/>
</dbReference>
<keyword evidence="4" id="KW-1185">Reference proteome</keyword>
<dbReference type="Proteomes" id="UP000016649">
    <property type="component" value="Unassembled WGS sequence"/>
</dbReference>
<dbReference type="InterPro" id="IPR010155">
    <property type="entry name" value="CRISPR-assoc_prot_Cas5d"/>
</dbReference>
<comment type="caution">
    <text evidence="3">The sequence shown here is derived from an EMBL/GenBank/DDBJ whole genome shotgun (WGS) entry which is preliminary data.</text>
</comment>
<dbReference type="EC" id="3.1.-.-" evidence="2"/>
<keyword evidence="1 2" id="KW-0051">Antiviral defense</keyword>
<dbReference type="InterPro" id="IPR013422">
    <property type="entry name" value="CRISPR-assoc_prot_Cas5_N"/>
</dbReference>
<dbReference type="NCBIfam" id="TIGR02593">
    <property type="entry name" value="CRISPR_cas5"/>
    <property type="match status" value="1"/>
</dbReference>
<dbReference type="Pfam" id="PF09704">
    <property type="entry name" value="Cas_Cas5d"/>
    <property type="match status" value="2"/>
</dbReference>
<dbReference type="NCBIfam" id="TIGR01876">
    <property type="entry name" value="cas_Cas5d"/>
    <property type="match status" value="1"/>
</dbReference>
<keyword evidence="2" id="KW-0255">Endonuclease</keyword>
<dbReference type="CDD" id="cd09752">
    <property type="entry name" value="Cas5_I-C"/>
    <property type="match status" value="1"/>
</dbReference>
<dbReference type="RefSeq" id="WP_021687360.1">
    <property type="nucleotide sequence ID" value="NZ_KI260566.1"/>
</dbReference>
<proteinExistence type="inferred from homology"/>
<keyword evidence="2" id="KW-0378">Hydrolase</keyword>
<comment type="function">
    <text evidence="2">CRISPR (clustered regularly interspaced short palindromic repeat) is an adaptive immune system that provides protection against mobile genetic elements (viruses, transposable elements and conjugative plasmids). CRISPR clusters contain spacers, sequences complementary to antecedent mobile elements, and target invading nucleic acids. CRISPR clusters are transcribed and processed into CRISPR RNA (crRNA).</text>
</comment>
<accession>A0ABN0NYR2</accession>
<reference evidence="3 4" key="1">
    <citation type="submission" date="2013-08" db="EMBL/GenBank/DDBJ databases">
        <authorList>
            <person name="Weinstock G."/>
            <person name="Sodergren E."/>
            <person name="Wylie T."/>
            <person name="Fulton L."/>
            <person name="Fulton R."/>
            <person name="Fronick C."/>
            <person name="O'Laughlin M."/>
            <person name="Godfrey J."/>
            <person name="Miner T."/>
            <person name="Herter B."/>
            <person name="Appelbaum E."/>
            <person name="Cordes M."/>
            <person name="Lek S."/>
            <person name="Wollam A."/>
            <person name="Pepin K.H."/>
            <person name="Palsikar V.B."/>
            <person name="Mitreva M."/>
            <person name="Wilson R.K."/>
        </authorList>
    </citation>
    <scope>NUCLEOTIDE SEQUENCE [LARGE SCALE GENOMIC DNA]</scope>
    <source>
        <strain evidence="3 4">ATCC 700332</strain>
    </source>
</reference>
<name>A0ABN0NYR2_TRELE</name>
<dbReference type="EMBL" id="AWVH01000030">
    <property type="protein sequence ID" value="ERJ93149.1"/>
    <property type="molecule type" value="Genomic_DNA"/>
</dbReference>
<dbReference type="InterPro" id="IPR021124">
    <property type="entry name" value="CRISPR-assoc_prot_Cas5"/>
</dbReference>
<gene>
    <name evidence="3" type="ORF">HMPREF9193_01149</name>
</gene>
<organism evidence="3 4">
    <name type="scientific">Treponema lecithinolyticum ATCC 700332</name>
    <dbReference type="NCBI Taxonomy" id="1321815"/>
    <lineage>
        <taxon>Bacteria</taxon>
        <taxon>Pseudomonadati</taxon>
        <taxon>Spirochaetota</taxon>
        <taxon>Spirochaetia</taxon>
        <taxon>Spirochaetales</taxon>
        <taxon>Treponemataceae</taxon>
        <taxon>Treponema</taxon>
    </lineage>
</organism>